<evidence type="ECO:0000313" key="3">
    <source>
        <dbReference type="Proteomes" id="UP000248405"/>
    </source>
</evidence>
<evidence type="ECO:0000313" key="2">
    <source>
        <dbReference type="EMBL" id="PYH67329.1"/>
    </source>
</evidence>
<sequence length="165" mass="19008">MLLFVAKVDRENMKIRPWLSIRRTFGTFRRESNIRNDGKSTKGGGKRVERTVLVVENWGKHCLHRICSYESRCISFGRETSSGIKSSSGSHSFDVDRLRSGPNRKISDWARPQSRGALPSTLLRSGTPTNRGDNAQYAAEMEKKIFFNELQEKPNRMEKQTKWEN</sequence>
<dbReference type="EMBL" id="KZ821630">
    <property type="protein sequence ID" value="PYH67329.1"/>
    <property type="molecule type" value="Genomic_DNA"/>
</dbReference>
<reference evidence="2" key="1">
    <citation type="submission" date="2016-12" db="EMBL/GenBank/DDBJ databases">
        <title>The genomes of Aspergillus section Nigri reveals drivers in fungal speciation.</title>
        <authorList>
            <consortium name="DOE Joint Genome Institute"/>
            <person name="Vesth T.C."/>
            <person name="Nybo J."/>
            <person name="Theobald S."/>
            <person name="Brandl J."/>
            <person name="Frisvad J.C."/>
            <person name="Nielsen K.F."/>
            <person name="Lyhne E.K."/>
            <person name="Kogle M.E."/>
            <person name="Kuo A."/>
            <person name="Riley R."/>
            <person name="Clum A."/>
            <person name="Nolan M."/>
            <person name="Lipzen A."/>
            <person name="Salamov A."/>
            <person name="Henrissat B."/>
            <person name="Wiebenga A."/>
            <person name="De Vries R.P."/>
            <person name="Grigoriev I.V."/>
            <person name="Mortensen U.H."/>
            <person name="Andersen M.R."/>
            <person name="Baker S.E."/>
        </authorList>
    </citation>
    <scope>NUCLEOTIDE SEQUENCE [LARGE SCALE GENOMIC DNA]</scope>
    <source>
        <strain evidence="2">CBS 113365</strain>
    </source>
</reference>
<accession>A0A319B4C8</accession>
<name>A0A319B4C8_ASPVC</name>
<organism evidence="2 3">
    <name type="scientific">Aspergillus vadensis (strain CBS 113365 / IMI 142717 / IBT 24658)</name>
    <dbReference type="NCBI Taxonomy" id="1448311"/>
    <lineage>
        <taxon>Eukaryota</taxon>
        <taxon>Fungi</taxon>
        <taxon>Dikarya</taxon>
        <taxon>Ascomycota</taxon>
        <taxon>Pezizomycotina</taxon>
        <taxon>Eurotiomycetes</taxon>
        <taxon>Eurotiomycetidae</taxon>
        <taxon>Eurotiales</taxon>
        <taxon>Aspergillaceae</taxon>
        <taxon>Aspergillus</taxon>
        <taxon>Aspergillus subgen. Circumdati</taxon>
    </lineage>
</organism>
<dbReference type="RefSeq" id="XP_025561123.1">
    <property type="nucleotide sequence ID" value="XM_025713156.1"/>
</dbReference>
<keyword evidence="3" id="KW-1185">Reference proteome</keyword>
<gene>
    <name evidence="2" type="ORF">BO88DRAFT_80338</name>
</gene>
<dbReference type="GeneID" id="37217748"/>
<dbReference type="Proteomes" id="UP000248405">
    <property type="component" value="Unassembled WGS sequence"/>
</dbReference>
<feature type="region of interest" description="Disordered" evidence="1">
    <location>
        <begin position="104"/>
        <end position="134"/>
    </location>
</feature>
<dbReference type="AlphaFoldDB" id="A0A319B4C8"/>
<feature type="compositionally biased region" description="Polar residues" evidence="1">
    <location>
        <begin position="122"/>
        <end position="133"/>
    </location>
</feature>
<protein>
    <submittedName>
        <fullName evidence="2">Uncharacterized protein</fullName>
    </submittedName>
</protein>
<evidence type="ECO:0000256" key="1">
    <source>
        <dbReference type="SAM" id="MobiDB-lite"/>
    </source>
</evidence>
<proteinExistence type="predicted"/>
<dbReference type="OrthoDB" id="10464511at2759"/>